<comment type="subcellular location">
    <subcellularLocation>
        <location evidence="1">Membrane</location>
        <topology evidence="1">Multi-pass membrane protein</topology>
    </subcellularLocation>
</comment>
<reference evidence="7" key="3">
    <citation type="submission" date="2025-09" db="UniProtKB">
        <authorList>
            <consortium name="Ensembl"/>
        </authorList>
    </citation>
    <scope>IDENTIFICATION</scope>
</reference>
<reference evidence="7" key="2">
    <citation type="submission" date="2025-08" db="UniProtKB">
        <authorList>
            <consortium name="Ensembl"/>
        </authorList>
    </citation>
    <scope>IDENTIFICATION</scope>
</reference>
<keyword evidence="8" id="KW-1185">Reference proteome</keyword>
<reference evidence="7" key="1">
    <citation type="submission" date="2019-05" db="EMBL/GenBank/DDBJ databases">
        <authorList>
            <person name="Zhang S."/>
            <person name="Liu J."/>
        </authorList>
    </citation>
    <scope>NUCLEOTIDE SEQUENCE [LARGE SCALE GENOMIC DNA]</scope>
</reference>
<evidence type="ECO:0000256" key="6">
    <source>
        <dbReference type="SAM" id="MobiDB-lite"/>
    </source>
</evidence>
<accession>A0A8B9XLE0</accession>
<dbReference type="GeneTree" id="ENSGT00940000155018"/>
<dbReference type="Proteomes" id="UP000694520">
    <property type="component" value="Chromosome 17"/>
</dbReference>
<dbReference type="GO" id="GO:0001836">
    <property type="term" value="P:release of cytochrome c from mitochondria"/>
    <property type="evidence" value="ECO:0007669"/>
    <property type="project" value="TreeGrafter"/>
</dbReference>
<dbReference type="Gene3D" id="6.10.110.10">
    <property type="match status" value="1"/>
</dbReference>
<evidence type="ECO:0000256" key="2">
    <source>
        <dbReference type="ARBA" id="ARBA00007262"/>
    </source>
</evidence>
<evidence type="ECO:0000256" key="5">
    <source>
        <dbReference type="ARBA" id="ARBA00023136"/>
    </source>
</evidence>
<dbReference type="Ensembl" id="ENSBGRT00000025645.1">
    <property type="protein sequence ID" value="ENSBGRP00000022222.1"/>
    <property type="gene ID" value="ENSBGRG00000013875.1"/>
</dbReference>
<evidence type="ECO:0000256" key="4">
    <source>
        <dbReference type="ARBA" id="ARBA00022989"/>
    </source>
</evidence>
<organism evidence="7 8">
    <name type="scientific">Bos mutus grunniens</name>
    <name type="common">Wild yak</name>
    <name type="synonym">Bos grunniens</name>
    <dbReference type="NCBI Taxonomy" id="30521"/>
    <lineage>
        <taxon>Eukaryota</taxon>
        <taxon>Metazoa</taxon>
        <taxon>Chordata</taxon>
        <taxon>Craniata</taxon>
        <taxon>Vertebrata</taxon>
        <taxon>Euteleostomi</taxon>
        <taxon>Mammalia</taxon>
        <taxon>Eutheria</taxon>
        <taxon>Laurasiatheria</taxon>
        <taxon>Artiodactyla</taxon>
        <taxon>Ruminantia</taxon>
        <taxon>Pecora</taxon>
        <taxon>Bovidae</taxon>
        <taxon>Bovinae</taxon>
        <taxon>Bos</taxon>
    </lineage>
</organism>
<dbReference type="InterPro" id="IPR038213">
    <property type="entry name" value="IFI6/IFI27-like_sf"/>
</dbReference>
<evidence type="ECO:0000313" key="7">
    <source>
        <dbReference type="Ensembl" id="ENSBGRP00000022222.1"/>
    </source>
</evidence>
<dbReference type="PANTHER" id="PTHR16932:SF2">
    <property type="entry name" value="INTERFERON ALPHA-INDUCIBLE PROTEIN 27, MITOCHONDRIAL"/>
    <property type="match status" value="1"/>
</dbReference>
<keyword evidence="4" id="KW-1133">Transmembrane helix</keyword>
<dbReference type="InterPro" id="IPR009311">
    <property type="entry name" value="IFI6/IFI27-like"/>
</dbReference>
<evidence type="ECO:0000256" key="3">
    <source>
        <dbReference type="ARBA" id="ARBA00022692"/>
    </source>
</evidence>
<dbReference type="AlphaFoldDB" id="A0A8B9XLE0"/>
<comment type="similarity">
    <text evidence="2">Belongs to the IFI6/IFI27 family.</text>
</comment>
<evidence type="ECO:0000256" key="1">
    <source>
        <dbReference type="ARBA" id="ARBA00004141"/>
    </source>
</evidence>
<keyword evidence="3" id="KW-0812">Transmembrane</keyword>
<dbReference type="Pfam" id="PF06140">
    <property type="entry name" value="Ifi-6-16"/>
    <property type="match status" value="1"/>
</dbReference>
<name>A0A8B9XLE0_BOSMU</name>
<proteinExistence type="inferred from homology"/>
<dbReference type="GO" id="GO:0031966">
    <property type="term" value="C:mitochondrial membrane"/>
    <property type="evidence" value="ECO:0007669"/>
    <property type="project" value="TreeGrafter"/>
</dbReference>
<protein>
    <submittedName>
        <fullName evidence="7">Uncharacterized protein</fullName>
    </submittedName>
</protein>
<evidence type="ECO:0000313" key="8">
    <source>
        <dbReference type="Proteomes" id="UP000694520"/>
    </source>
</evidence>
<dbReference type="PANTHER" id="PTHR16932">
    <property type="entry name" value="INTERFERON ALPHA-INDUCIBLE PROTEIN 27"/>
    <property type="match status" value="1"/>
</dbReference>
<dbReference type="GO" id="GO:0097193">
    <property type="term" value="P:intrinsic apoptotic signaling pathway"/>
    <property type="evidence" value="ECO:0007669"/>
    <property type="project" value="TreeGrafter"/>
</dbReference>
<sequence length="292" mass="30316">MSARAIESGEGDALGPLLPELLLEGECPWEISRGRVAQSLGFLDVSSGGLGSGLVLPPGALGPSSLFPLGFSLLLCAVRTSSSPLVLGFSLVHLQAPLTPLSSASSEVPSLHQRFWGLQERVEGAVWGLFPSCLPRCVLPHYFFLPEEEEPSQSTNQASYGSSPGKPPQGPHQGPDDFGSDPRDPPNFYHYAGMTAAAVIGGVMAVRAVPELLDTVGFTRKGISHSSLAAKMMSSTARANGGGVPSGSLVSNLQSKGATGLSTPSNILLGSAGALLGALLWDSYSSSRRTQY</sequence>
<keyword evidence="5" id="KW-0472">Membrane</keyword>
<feature type="region of interest" description="Disordered" evidence="6">
    <location>
        <begin position="152"/>
        <end position="185"/>
    </location>
</feature>